<organism evidence="2 3">
    <name type="scientific">Amycolatopsis thermalba</name>
    <dbReference type="NCBI Taxonomy" id="944492"/>
    <lineage>
        <taxon>Bacteria</taxon>
        <taxon>Bacillati</taxon>
        <taxon>Actinomycetota</taxon>
        <taxon>Actinomycetes</taxon>
        <taxon>Pseudonocardiales</taxon>
        <taxon>Pseudonocardiaceae</taxon>
        <taxon>Amycolatopsis</taxon>
    </lineage>
</organism>
<name>A0ABY4P5M6_9PSEU</name>
<reference evidence="2" key="1">
    <citation type="submission" date="2022-01" db="EMBL/GenBank/DDBJ databases">
        <title>PSI-footprinting approach for the identification of protein synthesis inhibitor producers.</title>
        <authorList>
            <person name="Handel F."/>
            <person name="Kulik A."/>
            <person name="Wex K.W."/>
            <person name="Berscheid A."/>
            <person name="Saur J.S."/>
            <person name="Winkler A."/>
            <person name="Wibberg D."/>
            <person name="Kalinowski J."/>
            <person name="Broetz-Oesterhelt H."/>
            <person name="Mast Y."/>
        </authorList>
    </citation>
    <scope>NUCLEOTIDE SEQUENCE</scope>
    <source>
        <strain evidence="2">KNN 49.3e</strain>
    </source>
</reference>
<protein>
    <submittedName>
        <fullName evidence="2">LysR substrate-binding domain-containing protein</fullName>
    </submittedName>
</protein>
<sequence>MCAVLPEGHPLASLDELTLADLADEPWVLAERGSWPPWHREYDEDFRRAD</sequence>
<dbReference type="SUPFAM" id="SSF53850">
    <property type="entry name" value="Periplasmic binding protein-like II"/>
    <property type="match status" value="1"/>
</dbReference>
<accession>A0ABY4P5M6</accession>
<evidence type="ECO:0000259" key="1">
    <source>
        <dbReference type="Pfam" id="PF03466"/>
    </source>
</evidence>
<dbReference type="InterPro" id="IPR005119">
    <property type="entry name" value="LysR_subst-bd"/>
</dbReference>
<evidence type="ECO:0000313" key="3">
    <source>
        <dbReference type="Proteomes" id="UP000830158"/>
    </source>
</evidence>
<dbReference type="Gene3D" id="3.40.190.10">
    <property type="entry name" value="Periplasmic binding protein-like II"/>
    <property type="match status" value="1"/>
</dbReference>
<gene>
    <name evidence="2" type="ORF">L1857_35325</name>
</gene>
<feature type="domain" description="LysR substrate-binding" evidence="1">
    <location>
        <begin position="1"/>
        <end position="49"/>
    </location>
</feature>
<keyword evidence="3" id="KW-1185">Reference proteome</keyword>
<dbReference type="Pfam" id="PF03466">
    <property type="entry name" value="LysR_substrate"/>
    <property type="match status" value="1"/>
</dbReference>
<proteinExistence type="predicted"/>
<dbReference type="EMBL" id="CP091196">
    <property type="protein sequence ID" value="UQS27702.1"/>
    <property type="molecule type" value="Genomic_DNA"/>
</dbReference>
<evidence type="ECO:0000313" key="2">
    <source>
        <dbReference type="EMBL" id="UQS27702.1"/>
    </source>
</evidence>
<dbReference type="RefSeq" id="WP_233157271.1">
    <property type="nucleotide sequence ID" value="NZ_CP091196.1"/>
</dbReference>
<dbReference type="Proteomes" id="UP000830158">
    <property type="component" value="Chromosome"/>
</dbReference>